<dbReference type="Proteomes" id="UP000320055">
    <property type="component" value="Unassembled WGS sequence"/>
</dbReference>
<accession>A0A563W3W3</accession>
<dbReference type="OrthoDB" id="591852at2"/>
<gene>
    <name evidence="2" type="ORF">H1P_760006</name>
</gene>
<dbReference type="EMBL" id="CAACVJ010000683">
    <property type="protein sequence ID" value="VEP18340.1"/>
    <property type="molecule type" value="Genomic_DNA"/>
</dbReference>
<evidence type="ECO:0000313" key="2">
    <source>
        <dbReference type="EMBL" id="VEP18340.1"/>
    </source>
</evidence>
<evidence type="ECO:0008006" key="4">
    <source>
        <dbReference type="Google" id="ProtNLM"/>
    </source>
</evidence>
<feature type="chain" id="PRO_5021942519" description="PEP-CTERM sorting domain-containing protein" evidence="1">
    <location>
        <begin position="30"/>
        <end position="284"/>
    </location>
</feature>
<organism evidence="2 3">
    <name type="scientific">Hyella patelloides LEGE 07179</name>
    <dbReference type="NCBI Taxonomy" id="945734"/>
    <lineage>
        <taxon>Bacteria</taxon>
        <taxon>Bacillati</taxon>
        <taxon>Cyanobacteriota</taxon>
        <taxon>Cyanophyceae</taxon>
        <taxon>Pleurocapsales</taxon>
        <taxon>Hyellaceae</taxon>
        <taxon>Hyella</taxon>
    </lineage>
</organism>
<reference evidence="2 3" key="1">
    <citation type="submission" date="2019-01" db="EMBL/GenBank/DDBJ databases">
        <authorList>
            <person name="Brito A."/>
        </authorList>
    </citation>
    <scope>NUCLEOTIDE SEQUENCE [LARGE SCALE GENOMIC DNA]</scope>
    <source>
        <strain evidence="2">1</strain>
    </source>
</reference>
<dbReference type="AlphaFoldDB" id="A0A563W3W3"/>
<evidence type="ECO:0000256" key="1">
    <source>
        <dbReference type="SAM" id="SignalP"/>
    </source>
</evidence>
<feature type="signal peptide" evidence="1">
    <location>
        <begin position="1"/>
        <end position="29"/>
    </location>
</feature>
<protein>
    <recommendedName>
        <fullName evidence="4">PEP-CTERM sorting domain-containing protein</fullName>
    </recommendedName>
</protein>
<proteinExistence type="predicted"/>
<evidence type="ECO:0000313" key="3">
    <source>
        <dbReference type="Proteomes" id="UP000320055"/>
    </source>
</evidence>
<name>A0A563W3W3_9CYAN</name>
<dbReference type="RefSeq" id="WP_144867627.1">
    <property type="nucleotide sequence ID" value="NZ_LR213834.1"/>
</dbReference>
<sequence>MSEIMKIFKIKAIGFSTLFLGLAQTSANAFTLDAFSDANVNTGTFYFNGSPITTQNGVFQAVSNLPNNATGLYYSDTDSDTGLSTSSVVGGSRHMTINTVDNSGEAILQTASSTLPDAIGLASDGTPSIATVVWNGSNTIDFNNLNSDANLNVNLTQEGDDSIVVDIILSDLGGKLTLELYDGTNFHPYEQDIPQVDPGNGFPEQTLYYDFSTYINNGVDVTSIDYIKMTIDSNNQSSYDARFDFIEAAIQPQGVPFDFSPSLGLILGGSLFSFLRLRKKFQQN</sequence>
<keyword evidence="1" id="KW-0732">Signal</keyword>
<keyword evidence="3" id="KW-1185">Reference proteome</keyword>